<dbReference type="RefSeq" id="XP_007509792.1">
    <property type="nucleotide sequence ID" value="XM_007509730.1"/>
</dbReference>
<keyword evidence="2" id="KW-1185">Reference proteome</keyword>
<gene>
    <name evidence="1" type="ordered locus">Bathy12g03180</name>
</gene>
<dbReference type="KEGG" id="bpg:Bathy12g03180"/>
<evidence type="ECO:0000313" key="2">
    <source>
        <dbReference type="Proteomes" id="UP000198341"/>
    </source>
</evidence>
<evidence type="ECO:0000313" key="1">
    <source>
        <dbReference type="EMBL" id="CCO18907.1"/>
    </source>
</evidence>
<dbReference type="AlphaFoldDB" id="K8EL34"/>
<dbReference type="GeneID" id="19012572"/>
<protein>
    <submittedName>
        <fullName evidence="1">Uncharacterized protein</fullName>
    </submittedName>
</protein>
<proteinExistence type="predicted"/>
<sequence length="226" mass="26178">MTMTRAATTTTFRWCCFEKTPSLPSVRTRRRRRMNQRIIVRAVSEPTRSYYEEKEDYLHENNVNNNAESASQTLKLSVQDRLRMGKNAHRFRSVVCLGTSPRAVGSGSEVLFVDGEDVYGVHDQYLPNKNTKNGGKKEVVSSELILQKSAFAVEMAVRKIRSTYFAATTWENRHYLVREERDPQDGSVMNLSIREAKLSERLRRRMENEQMSQFERMGRGFPILDA</sequence>
<organism evidence="1 2">
    <name type="scientific">Bathycoccus prasinos</name>
    <dbReference type="NCBI Taxonomy" id="41875"/>
    <lineage>
        <taxon>Eukaryota</taxon>
        <taxon>Viridiplantae</taxon>
        <taxon>Chlorophyta</taxon>
        <taxon>Mamiellophyceae</taxon>
        <taxon>Mamiellales</taxon>
        <taxon>Bathycoccaceae</taxon>
        <taxon>Bathycoccus</taxon>
    </lineage>
</organism>
<reference evidence="1 2" key="1">
    <citation type="submission" date="2011-10" db="EMBL/GenBank/DDBJ databases">
        <authorList>
            <person name="Genoscope - CEA"/>
        </authorList>
    </citation>
    <scope>NUCLEOTIDE SEQUENCE [LARGE SCALE GENOMIC DNA]</scope>
    <source>
        <strain evidence="1 2">RCC 1105</strain>
    </source>
</reference>
<dbReference type="Proteomes" id="UP000198341">
    <property type="component" value="Chromosome 12"/>
</dbReference>
<accession>K8EL34</accession>
<dbReference type="EMBL" id="FO082267">
    <property type="protein sequence ID" value="CCO18907.1"/>
    <property type="molecule type" value="Genomic_DNA"/>
</dbReference>
<name>K8EL34_9CHLO</name>